<dbReference type="PRINTS" id="PR01415">
    <property type="entry name" value="ANKYRIN"/>
</dbReference>
<dbReference type="EMBL" id="JAPWTK010000095">
    <property type="protein sequence ID" value="KAJ8950752.1"/>
    <property type="molecule type" value="Genomic_DNA"/>
</dbReference>
<keyword evidence="1" id="KW-0677">Repeat</keyword>
<protein>
    <submittedName>
        <fullName evidence="4">Uncharacterized protein</fullName>
    </submittedName>
</protein>
<dbReference type="PANTHER" id="PTHR24166">
    <property type="entry name" value="ROLLING PEBBLES, ISOFORM B"/>
    <property type="match status" value="1"/>
</dbReference>
<evidence type="ECO:0000256" key="1">
    <source>
        <dbReference type="ARBA" id="ARBA00022737"/>
    </source>
</evidence>
<dbReference type="Pfam" id="PF13637">
    <property type="entry name" value="Ank_4"/>
    <property type="match status" value="1"/>
</dbReference>
<keyword evidence="2 3" id="KW-0040">ANK repeat</keyword>
<dbReference type="SUPFAM" id="SSF48403">
    <property type="entry name" value="Ankyrin repeat"/>
    <property type="match status" value="1"/>
</dbReference>
<dbReference type="Pfam" id="PF12796">
    <property type="entry name" value="Ank_2"/>
    <property type="match status" value="2"/>
</dbReference>
<dbReference type="PROSITE" id="PS50297">
    <property type="entry name" value="ANK_REP_REGION"/>
    <property type="match status" value="4"/>
</dbReference>
<dbReference type="Gene3D" id="1.25.40.20">
    <property type="entry name" value="Ankyrin repeat-containing domain"/>
    <property type="match status" value="3"/>
</dbReference>
<dbReference type="PROSITE" id="PS50088">
    <property type="entry name" value="ANK_REPEAT"/>
    <property type="match status" value="5"/>
</dbReference>
<feature type="repeat" description="ANK" evidence="3">
    <location>
        <begin position="251"/>
        <end position="283"/>
    </location>
</feature>
<dbReference type="InterPro" id="IPR050889">
    <property type="entry name" value="Dendritic_Spine_Reg/Scaffold"/>
</dbReference>
<evidence type="ECO:0000313" key="5">
    <source>
        <dbReference type="Proteomes" id="UP001162162"/>
    </source>
</evidence>
<evidence type="ECO:0000256" key="3">
    <source>
        <dbReference type="PROSITE-ProRule" id="PRU00023"/>
    </source>
</evidence>
<comment type="caution">
    <text evidence="4">The sequence shown here is derived from an EMBL/GenBank/DDBJ whole genome shotgun (WGS) entry which is preliminary data.</text>
</comment>
<dbReference type="AlphaFoldDB" id="A0AAV8YI13"/>
<gene>
    <name evidence="4" type="ORF">NQ318_011245</name>
</gene>
<organism evidence="4 5">
    <name type="scientific">Aromia moschata</name>
    <dbReference type="NCBI Taxonomy" id="1265417"/>
    <lineage>
        <taxon>Eukaryota</taxon>
        <taxon>Metazoa</taxon>
        <taxon>Ecdysozoa</taxon>
        <taxon>Arthropoda</taxon>
        <taxon>Hexapoda</taxon>
        <taxon>Insecta</taxon>
        <taxon>Pterygota</taxon>
        <taxon>Neoptera</taxon>
        <taxon>Endopterygota</taxon>
        <taxon>Coleoptera</taxon>
        <taxon>Polyphaga</taxon>
        <taxon>Cucujiformia</taxon>
        <taxon>Chrysomeloidea</taxon>
        <taxon>Cerambycidae</taxon>
        <taxon>Cerambycinae</taxon>
        <taxon>Callichromatini</taxon>
        <taxon>Aromia</taxon>
    </lineage>
</organism>
<evidence type="ECO:0000313" key="4">
    <source>
        <dbReference type="EMBL" id="KAJ8950752.1"/>
    </source>
</evidence>
<proteinExistence type="predicted"/>
<dbReference type="PANTHER" id="PTHR24166:SF48">
    <property type="entry name" value="PROTEIN VAPYRIN"/>
    <property type="match status" value="1"/>
</dbReference>
<dbReference type="InterPro" id="IPR002110">
    <property type="entry name" value="Ankyrin_rpt"/>
</dbReference>
<reference evidence="4" key="1">
    <citation type="journal article" date="2023" name="Insect Mol. Biol.">
        <title>Genome sequencing provides insights into the evolution of gene families encoding plant cell wall-degrading enzymes in longhorned beetles.</title>
        <authorList>
            <person name="Shin N.R."/>
            <person name="Okamura Y."/>
            <person name="Kirsch R."/>
            <person name="Pauchet Y."/>
        </authorList>
    </citation>
    <scope>NUCLEOTIDE SEQUENCE</scope>
    <source>
        <strain evidence="4">AMC_N1</strain>
    </source>
</reference>
<name>A0AAV8YI13_9CUCU</name>
<feature type="repeat" description="ANK" evidence="3">
    <location>
        <begin position="184"/>
        <end position="216"/>
    </location>
</feature>
<accession>A0AAV8YI13</accession>
<feature type="repeat" description="ANK" evidence="3">
    <location>
        <begin position="151"/>
        <end position="183"/>
    </location>
</feature>
<feature type="repeat" description="ANK" evidence="3">
    <location>
        <begin position="48"/>
        <end position="80"/>
    </location>
</feature>
<dbReference type="SMART" id="SM00248">
    <property type="entry name" value="ANK"/>
    <property type="match status" value="7"/>
</dbReference>
<dbReference type="Proteomes" id="UP001162162">
    <property type="component" value="Unassembled WGS sequence"/>
</dbReference>
<feature type="repeat" description="ANK" evidence="3">
    <location>
        <begin position="118"/>
        <end position="150"/>
    </location>
</feature>
<sequence length="290" mass="32198">MGIQKALEAYLKYIQKFTGPDYTMIRLAIRFFIARLDLDISVDCKNNDNKTSLHEAAQFSQHEACKTLLEHGANVNALKRADWTALMLACTKVIGEDSLKTVNILLKHGAIVNHKNKDGWTVLHLISREGDVAIFNLLLKHGLDVTVKTKNGRSALHIAALHGNSEIVKLLLDLGLNVDERDSCGNTPLQEAVLGRDIEICKILIDNKANIYSKNNSDYSILHLAASEGHLGVIDFVLHELKLNVNEANKNSVTALHCAARKHHLDAYNYLVENGGDVTVKDNFNRLPSH</sequence>
<keyword evidence="5" id="KW-1185">Reference proteome</keyword>
<evidence type="ECO:0000256" key="2">
    <source>
        <dbReference type="ARBA" id="ARBA00023043"/>
    </source>
</evidence>
<dbReference type="InterPro" id="IPR036770">
    <property type="entry name" value="Ankyrin_rpt-contain_sf"/>
</dbReference>